<reference evidence="1" key="1">
    <citation type="submission" date="2023-03" db="EMBL/GenBank/DDBJ databases">
        <authorList>
            <person name="Steffen K."/>
            <person name="Cardenas P."/>
        </authorList>
    </citation>
    <scope>NUCLEOTIDE SEQUENCE</scope>
</reference>
<dbReference type="Proteomes" id="UP001174909">
    <property type="component" value="Unassembled WGS sequence"/>
</dbReference>
<name>A0AA35S0F9_GEOBA</name>
<sequence length="38" mass="4518">MRRKIHQHRPKRLTLGTLCSSRIQRPGNPAQEVWPRVN</sequence>
<proteinExistence type="predicted"/>
<accession>A0AA35S0F9</accession>
<dbReference type="EMBL" id="CASHTH010001765">
    <property type="protein sequence ID" value="CAI8019596.1"/>
    <property type="molecule type" value="Genomic_DNA"/>
</dbReference>
<comment type="caution">
    <text evidence="1">The sequence shown here is derived from an EMBL/GenBank/DDBJ whole genome shotgun (WGS) entry which is preliminary data.</text>
</comment>
<dbReference type="AlphaFoldDB" id="A0AA35S0F9"/>
<evidence type="ECO:0000313" key="1">
    <source>
        <dbReference type="EMBL" id="CAI8019596.1"/>
    </source>
</evidence>
<evidence type="ECO:0000313" key="2">
    <source>
        <dbReference type="Proteomes" id="UP001174909"/>
    </source>
</evidence>
<organism evidence="1 2">
    <name type="scientific">Geodia barretti</name>
    <name type="common">Barrett's horny sponge</name>
    <dbReference type="NCBI Taxonomy" id="519541"/>
    <lineage>
        <taxon>Eukaryota</taxon>
        <taxon>Metazoa</taxon>
        <taxon>Porifera</taxon>
        <taxon>Demospongiae</taxon>
        <taxon>Heteroscleromorpha</taxon>
        <taxon>Tetractinellida</taxon>
        <taxon>Astrophorina</taxon>
        <taxon>Geodiidae</taxon>
        <taxon>Geodia</taxon>
    </lineage>
</organism>
<keyword evidence="2" id="KW-1185">Reference proteome</keyword>
<protein>
    <submittedName>
        <fullName evidence="1">Uncharacterized protein</fullName>
    </submittedName>
</protein>
<gene>
    <name evidence="1" type="ORF">GBAR_LOCUS11775</name>
</gene>